<evidence type="ECO:0000259" key="13">
    <source>
        <dbReference type="PROSITE" id="PS50885"/>
    </source>
</evidence>
<reference evidence="17" key="2">
    <citation type="submission" date="2018-11" db="EMBL/GenBank/DDBJ databases">
        <title>Shewanella sp. R106.</title>
        <authorList>
            <person name="Hwang Y.J."/>
            <person name="Hwang C.Y."/>
        </authorList>
    </citation>
    <scope>NUCLEOTIDE SEQUENCE [LARGE SCALE GENOMIC DNA]</scope>
    <source>
        <strain evidence="17">R106</strain>
    </source>
</reference>
<evidence type="ECO:0000256" key="3">
    <source>
        <dbReference type="ARBA" id="ARBA00012438"/>
    </source>
</evidence>
<keyword evidence="10 11" id="KW-0472">Membrane</keyword>
<evidence type="ECO:0000313" key="14">
    <source>
        <dbReference type="EMBL" id="AZG35658.1"/>
    </source>
</evidence>
<dbReference type="Pfam" id="PF00512">
    <property type="entry name" value="HisKA"/>
    <property type="match status" value="1"/>
</dbReference>
<reference evidence="14 16" key="1">
    <citation type="submission" date="2018-11" db="EMBL/GenBank/DDBJ databases">
        <title>Shewanella sp. M2.</title>
        <authorList>
            <person name="Hwang Y.J."/>
            <person name="Hwang C.Y."/>
        </authorList>
    </citation>
    <scope>NUCLEOTIDE SEQUENCE [LARGE SCALE GENOMIC DNA]</scope>
    <source>
        <strain evidence="14 16">M2</strain>
    </source>
</reference>
<evidence type="ECO:0000313" key="15">
    <source>
        <dbReference type="EMBL" id="RPA30419.1"/>
    </source>
</evidence>
<evidence type="ECO:0000256" key="2">
    <source>
        <dbReference type="ARBA" id="ARBA00004370"/>
    </source>
</evidence>
<dbReference type="InterPro" id="IPR050428">
    <property type="entry name" value="TCS_sensor_his_kinase"/>
</dbReference>
<feature type="transmembrane region" description="Helical" evidence="11">
    <location>
        <begin position="7"/>
        <end position="27"/>
    </location>
</feature>
<dbReference type="PROSITE" id="PS50885">
    <property type="entry name" value="HAMP"/>
    <property type="match status" value="1"/>
</dbReference>
<dbReference type="InterPro" id="IPR036890">
    <property type="entry name" value="HATPase_C_sf"/>
</dbReference>
<evidence type="ECO:0000256" key="7">
    <source>
        <dbReference type="ARBA" id="ARBA00022777"/>
    </source>
</evidence>
<dbReference type="AlphaFoldDB" id="A0A3N4DWT3"/>
<dbReference type="InterPro" id="IPR036097">
    <property type="entry name" value="HisK_dim/P_sf"/>
</dbReference>
<dbReference type="SUPFAM" id="SSF55874">
    <property type="entry name" value="ATPase domain of HSP90 chaperone/DNA topoisomerase II/histidine kinase"/>
    <property type="match status" value="1"/>
</dbReference>
<evidence type="ECO:0000256" key="4">
    <source>
        <dbReference type="ARBA" id="ARBA00022553"/>
    </source>
</evidence>
<evidence type="ECO:0000313" key="16">
    <source>
        <dbReference type="Proteomes" id="UP000273778"/>
    </source>
</evidence>
<dbReference type="KEGG" id="spsr:EGC80_12700"/>
<dbReference type="Proteomes" id="UP000278855">
    <property type="component" value="Unassembled WGS sequence"/>
</dbReference>
<comment type="catalytic activity">
    <reaction evidence="1">
        <text>ATP + protein L-histidine = ADP + protein N-phospho-L-histidine.</text>
        <dbReference type="EC" id="2.7.13.3"/>
    </reaction>
</comment>
<keyword evidence="16" id="KW-1185">Reference proteome</keyword>
<dbReference type="CDD" id="cd06225">
    <property type="entry name" value="HAMP"/>
    <property type="match status" value="1"/>
</dbReference>
<feature type="domain" description="Histidine kinase" evidence="12">
    <location>
        <begin position="267"/>
        <end position="478"/>
    </location>
</feature>
<dbReference type="CDD" id="cd00082">
    <property type="entry name" value="HisKA"/>
    <property type="match status" value="1"/>
</dbReference>
<evidence type="ECO:0000256" key="1">
    <source>
        <dbReference type="ARBA" id="ARBA00000085"/>
    </source>
</evidence>
<protein>
    <recommendedName>
        <fullName evidence="3">histidine kinase</fullName>
        <ecNumber evidence="3">2.7.13.3</ecNumber>
    </recommendedName>
</protein>
<dbReference type="InterPro" id="IPR003660">
    <property type="entry name" value="HAMP_dom"/>
</dbReference>
<dbReference type="InterPro" id="IPR003661">
    <property type="entry name" value="HisK_dim/P_dom"/>
</dbReference>
<dbReference type="InterPro" id="IPR003594">
    <property type="entry name" value="HATPase_dom"/>
</dbReference>
<dbReference type="EMBL" id="CP034073">
    <property type="protein sequence ID" value="AZG35658.1"/>
    <property type="molecule type" value="Genomic_DNA"/>
</dbReference>
<dbReference type="CDD" id="cd00075">
    <property type="entry name" value="HATPase"/>
    <property type="match status" value="1"/>
</dbReference>
<feature type="domain" description="HAMP" evidence="13">
    <location>
        <begin position="206"/>
        <end position="259"/>
    </location>
</feature>
<sequence>MHFRTRIFAISILTVTAVLTLVISLSWSRIMSVELTHLDSRLCIEAKRLIRKRTLHDVNNSAMNIRDLNDTLLSGGRLMTDLMDKLRVNSPSQLMLSVGSAEQGFLTAPDGVDVQDVISRLNWLRAESLTLPHNNKADAVCQLAFFEHQQSRWRASLFQTSNQQSFIAVDIAATTNQLTNTLLTALVVVIPFSLLLSILGAWIISTNTIKPINRLHKAMDKVTQKDLSHRLPEHKEDKEFKMLIDAYNMMLDRLEDSFQQVSRFTADAAHELKTPLTVLRGKLEQAVLSENPSLLDLNAILDEVGHLSAITRKLLLLSQADSGSMALHFEPINITELVDELIADMILLSDELELDCVIEKGLITQGDFVLLRQLLNNLLVNVMRYSLPHKSVTIHARQNESVIEVVMSNACLPISRDVRAKLFDRFYRGEPAHTQGISGSGLGLSLAREIARAHGGDLTLEPSDIEVVTMRLLLPIVK</sequence>
<accession>A0A3N4DWT3</accession>
<dbReference type="PRINTS" id="PR00344">
    <property type="entry name" value="BCTRLSENSOR"/>
</dbReference>
<dbReference type="SUPFAM" id="SSF158472">
    <property type="entry name" value="HAMP domain-like"/>
    <property type="match status" value="1"/>
</dbReference>
<evidence type="ECO:0000256" key="6">
    <source>
        <dbReference type="ARBA" id="ARBA00022692"/>
    </source>
</evidence>
<evidence type="ECO:0000256" key="5">
    <source>
        <dbReference type="ARBA" id="ARBA00022679"/>
    </source>
</evidence>
<dbReference type="GO" id="GO:0000155">
    <property type="term" value="F:phosphorelay sensor kinase activity"/>
    <property type="evidence" value="ECO:0007669"/>
    <property type="project" value="InterPro"/>
</dbReference>
<evidence type="ECO:0000256" key="9">
    <source>
        <dbReference type="ARBA" id="ARBA00023012"/>
    </source>
</evidence>
<dbReference type="SUPFAM" id="SSF47384">
    <property type="entry name" value="Homodimeric domain of signal transducing histidine kinase"/>
    <property type="match status" value="1"/>
</dbReference>
<organism evidence="15 17">
    <name type="scientific">Shewanella psychromarinicola</name>
    <dbReference type="NCBI Taxonomy" id="2487742"/>
    <lineage>
        <taxon>Bacteria</taxon>
        <taxon>Pseudomonadati</taxon>
        <taxon>Pseudomonadota</taxon>
        <taxon>Gammaproteobacteria</taxon>
        <taxon>Alteromonadales</taxon>
        <taxon>Shewanellaceae</taxon>
        <taxon>Shewanella</taxon>
    </lineage>
</organism>
<dbReference type="Gene3D" id="1.10.287.130">
    <property type="match status" value="1"/>
</dbReference>
<evidence type="ECO:0000313" key="17">
    <source>
        <dbReference type="Proteomes" id="UP000278855"/>
    </source>
</evidence>
<dbReference type="Pfam" id="PF02518">
    <property type="entry name" value="HATPase_c"/>
    <property type="match status" value="1"/>
</dbReference>
<keyword evidence="4" id="KW-0597">Phosphoprotein</keyword>
<evidence type="ECO:0000256" key="10">
    <source>
        <dbReference type="ARBA" id="ARBA00023136"/>
    </source>
</evidence>
<keyword evidence="5" id="KW-0808">Transferase</keyword>
<dbReference type="SMART" id="SM00388">
    <property type="entry name" value="HisKA"/>
    <property type="match status" value="1"/>
</dbReference>
<dbReference type="PANTHER" id="PTHR45436">
    <property type="entry name" value="SENSOR HISTIDINE KINASE YKOH"/>
    <property type="match status" value="1"/>
</dbReference>
<keyword evidence="6 11" id="KW-0812">Transmembrane</keyword>
<dbReference type="InterPro" id="IPR005467">
    <property type="entry name" value="His_kinase_dom"/>
</dbReference>
<reference evidence="15" key="3">
    <citation type="submission" date="2018-11" db="EMBL/GenBank/DDBJ databases">
        <authorList>
            <person name="Hwang Y.J."/>
            <person name="Hwang C.Y."/>
        </authorList>
    </citation>
    <scope>NUCLEOTIDE SEQUENCE</scope>
    <source>
        <strain evidence="15">R106</strain>
    </source>
</reference>
<dbReference type="PANTHER" id="PTHR45436:SF5">
    <property type="entry name" value="SENSOR HISTIDINE KINASE TRCS"/>
    <property type="match status" value="1"/>
</dbReference>
<evidence type="ECO:0000256" key="11">
    <source>
        <dbReference type="SAM" id="Phobius"/>
    </source>
</evidence>
<dbReference type="EC" id="2.7.13.3" evidence="3"/>
<proteinExistence type="predicted"/>
<dbReference type="PROSITE" id="PS50109">
    <property type="entry name" value="HIS_KIN"/>
    <property type="match status" value="1"/>
</dbReference>
<dbReference type="SMART" id="SM00304">
    <property type="entry name" value="HAMP"/>
    <property type="match status" value="1"/>
</dbReference>
<dbReference type="SMART" id="SM00387">
    <property type="entry name" value="HATPase_c"/>
    <property type="match status" value="1"/>
</dbReference>
<dbReference type="OrthoDB" id="9804645at2"/>
<gene>
    <name evidence="15" type="ORF">EGC77_15310</name>
    <name evidence="14" type="ORF">EGC80_12700</name>
</gene>
<dbReference type="GO" id="GO:0005886">
    <property type="term" value="C:plasma membrane"/>
    <property type="evidence" value="ECO:0007669"/>
    <property type="project" value="TreeGrafter"/>
</dbReference>
<dbReference type="Pfam" id="PF00672">
    <property type="entry name" value="HAMP"/>
    <property type="match status" value="1"/>
</dbReference>
<dbReference type="Proteomes" id="UP000273778">
    <property type="component" value="Chromosome"/>
</dbReference>
<evidence type="ECO:0000256" key="8">
    <source>
        <dbReference type="ARBA" id="ARBA00022989"/>
    </source>
</evidence>
<dbReference type="EMBL" id="RKKB01000007">
    <property type="protein sequence ID" value="RPA30419.1"/>
    <property type="molecule type" value="Genomic_DNA"/>
</dbReference>
<keyword evidence="9" id="KW-0902">Two-component regulatory system</keyword>
<name>A0A3N4DWT3_9GAMM</name>
<dbReference type="InterPro" id="IPR004358">
    <property type="entry name" value="Sig_transdc_His_kin-like_C"/>
</dbReference>
<keyword evidence="7" id="KW-0418">Kinase</keyword>
<dbReference type="RefSeq" id="WP_124013412.1">
    <property type="nucleotide sequence ID" value="NZ_CP034073.1"/>
</dbReference>
<dbReference type="Gene3D" id="3.30.565.10">
    <property type="entry name" value="Histidine kinase-like ATPase, C-terminal domain"/>
    <property type="match status" value="1"/>
</dbReference>
<evidence type="ECO:0000259" key="12">
    <source>
        <dbReference type="PROSITE" id="PS50109"/>
    </source>
</evidence>
<comment type="subcellular location">
    <subcellularLocation>
        <location evidence="2">Membrane</location>
    </subcellularLocation>
</comment>
<feature type="transmembrane region" description="Helical" evidence="11">
    <location>
        <begin position="182"/>
        <end position="204"/>
    </location>
</feature>
<keyword evidence="8 11" id="KW-1133">Transmembrane helix</keyword>
<dbReference type="Gene3D" id="6.10.340.10">
    <property type="match status" value="1"/>
</dbReference>